<dbReference type="Pfam" id="PF07556">
    <property type="entry name" value="DUF1538"/>
    <property type="match status" value="2"/>
</dbReference>
<feature type="transmembrane region" description="Helical" evidence="1">
    <location>
        <begin position="120"/>
        <end position="140"/>
    </location>
</feature>
<keyword evidence="1" id="KW-0812">Transmembrane</keyword>
<gene>
    <name evidence="2" type="ORF">CAGA_17320</name>
</gene>
<feature type="transmembrane region" description="Helical" evidence="1">
    <location>
        <begin position="12"/>
        <end position="30"/>
    </location>
</feature>
<feature type="transmembrane region" description="Helical" evidence="1">
    <location>
        <begin position="399"/>
        <end position="417"/>
    </location>
</feature>
<reference evidence="2 3" key="1">
    <citation type="submission" date="2019-04" db="EMBL/GenBank/DDBJ databases">
        <authorList>
            <person name="Poehlein A."/>
            <person name="Bengelsdorf F.R."/>
            <person name="Duerre P."/>
            <person name="Daniel R."/>
        </authorList>
    </citation>
    <scope>NUCLEOTIDE SEQUENCE [LARGE SCALE GENOMIC DNA]</scope>
    <source>
        <strain evidence="2 3">BS-1</strain>
    </source>
</reference>
<feature type="transmembrane region" description="Helical" evidence="1">
    <location>
        <begin position="79"/>
        <end position="100"/>
    </location>
</feature>
<dbReference type="EMBL" id="SRMQ01000007">
    <property type="protein sequence ID" value="TGJ76268.1"/>
    <property type="molecule type" value="Genomic_DNA"/>
</dbReference>
<name>A0A4Z0Y8K5_9FIRM</name>
<feature type="transmembrane region" description="Helical" evidence="1">
    <location>
        <begin position="147"/>
        <end position="172"/>
    </location>
</feature>
<feature type="transmembrane region" description="Helical" evidence="1">
    <location>
        <begin position="372"/>
        <end position="393"/>
    </location>
</feature>
<feature type="transmembrane region" description="Helical" evidence="1">
    <location>
        <begin position="335"/>
        <end position="360"/>
    </location>
</feature>
<sequence>MNELTGKFREVLTSVLPITCIVLLLHFTVSPLEANMLYAFLIGSALVIIGLTIFLFGIDQGLEPIGHGIGNAITQSNSYAVLVTVSLILGFFISCAEPDIHILAKQVDSVTSGQFKKDLMVFAVSVGIGTMMTLGMLRILRNIRLKFVFTCAYALIFLLSLFSSPDFLAIAFDASGATTGAITVPFMLALAAGVSTMKKDSKLSEADSFGLVGISSAGAIFGVLIAGLFLEGEKLNGSLPEAEITHGNLLEAYGSKLFHIAWESFLTLLPIIIAYIIFQVFFFKDRKREVIDIFRGLVLTFLGLVVFLLGVNGGFMEVGTQLGIRLASMDSNIPVLLIALLLGLTTVLAEPAVHVLTYQVEDVTGGSVKRNLVLIFLSVAVGLSIFMSALRILIPSIQLWMYLLPGFGLAVILAYFIPDLFVGMAYDTGGVASGPMTATFSLAFVQGVAAQVPTADVVVDGFGMIAIVAMMPILAIELLGALYQAKSRKASDSALNE</sequence>
<feature type="transmembrane region" description="Helical" evidence="1">
    <location>
        <begin position="36"/>
        <end position="58"/>
    </location>
</feature>
<dbReference type="Proteomes" id="UP000297714">
    <property type="component" value="Unassembled WGS sequence"/>
</dbReference>
<protein>
    <recommendedName>
        <fullName evidence="4">DUF1538 domain-containing protein</fullName>
    </recommendedName>
</protein>
<organism evidence="2 3">
    <name type="scientific">Caproiciproducens galactitolivorans</name>
    <dbReference type="NCBI Taxonomy" id="642589"/>
    <lineage>
        <taxon>Bacteria</taxon>
        <taxon>Bacillati</taxon>
        <taxon>Bacillota</taxon>
        <taxon>Clostridia</taxon>
        <taxon>Eubacteriales</taxon>
        <taxon>Acutalibacteraceae</taxon>
        <taxon>Caproiciproducens</taxon>
    </lineage>
</organism>
<feature type="transmembrane region" description="Helical" evidence="1">
    <location>
        <begin position="178"/>
        <end position="197"/>
    </location>
</feature>
<dbReference type="OrthoDB" id="9805989at2"/>
<accession>A0A4Z0Y8K5</accession>
<feature type="transmembrane region" description="Helical" evidence="1">
    <location>
        <begin position="461"/>
        <end position="483"/>
    </location>
</feature>
<feature type="transmembrane region" description="Helical" evidence="1">
    <location>
        <begin position="429"/>
        <end position="449"/>
    </location>
</feature>
<feature type="transmembrane region" description="Helical" evidence="1">
    <location>
        <begin position="294"/>
        <end position="315"/>
    </location>
</feature>
<keyword evidence="1" id="KW-1133">Transmembrane helix</keyword>
<proteinExistence type="predicted"/>
<dbReference type="AlphaFoldDB" id="A0A4Z0Y8K5"/>
<evidence type="ECO:0000256" key="1">
    <source>
        <dbReference type="SAM" id="Phobius"/>
    </source>
</evidence>
<feature type="transmembrane region" description="Helical" evidence="1">
    <location>
        <begin position="209"/>
        <end position="230"/>
    </location>
</feature>
<evidence type="ECO:0008006" key="4">
    <source>
        <dbReference type="Google" id="ProtNLM"/>
    </source>
</evidence>
<evidence type="ECO:0000313" key="3">
    <source>
        <dbReference type="Proteomes" id="UP000297714"/>
    </source>
</evidence>
<feature type="transmembrane region" description="Helical" evidence="1">
    <location>
        <begin position="260"/>
        <end position="282"/>
    </location>
</feature>
<keyword evidence="1" id="KW-0472">Membrane</keyword>
<dbReference type="InterPro" id="IPR011435">
    <property type="entry name" value="UmpAB"/>
</dbReference>
<evidence type="ECO:0000313" key="2">
    <source>
        <dbReference type="EMBL" id="TGJ76268.1"/>
    </source>
</evidence>
<keyword evidence="3" id="KW-1185">Reference proteome</keyword>
<comment type="caution">
    <text evidence="2">The sequence shown here is derived from an EMBL/GenBank/DDBJ whole genome shotgun (WGS) entry which is preliminary data.</text>
</comment>
<dbReference type="RefSeq" id="WP_135659837.1">
    <property type="nucleotide sequence ID" value="NZ_SRMQ01000007.1"/>
</dbReference>